<dbReference type="InterPro" id="IPR025303">
    <property type="entry name" value="PdaC"/>
</dbReference>
<proteinExistence type="predicted"/>
<organism evidence="3 4">
    <name type="scientific">Arenibacter antarcticus</name>
    <dbReference type="NCBI Taxonomy" id="2040469"/>
    <lineage>
        <taxon>Bacteria</taxon>
        <taxon>Pseudomonadati</taxon>
        <taxon>Bacteroidota</taxon>
        <taxon>Flavobacteriia</taxon>
        <taxon>Flavobacteriales</taxon>
        <taxon>Flavobacteriaceae</taxon>
        <taxon>Arenibacter</taxon>
    </lineage>
</organism>
<accession>A0ABW5VK80</accession>
<evidence type="ECO:0000259" key="1">
    <source>
        <dbReference type="Pfam" id="PF11738"/>
    </source>
</evidence>
<dbReference type="RefSeq" id="WP_251806110.1">
    <property type="nucleotide sequence ID" value="NZ_CP166679.1"/>
</dbReference>
<reference evidence="4" key="1">
    <citation type="journal article" date="2019" name="Int. J. Syst. Evol. Microbiol.">
        <title>The Global Catalogue of Microorganisms (GCM) 10K type strain sequencing project: providing services to taxonomists for standard genome sequencing and annotation.</title>
        <authorList>
            <consortium name="The Broad Institute Genomics Platform"/>
            <consortium name="The Broad Institute Genome Sequencing Center for Infectious Disease"/>
            <person name="Wu L."/>
            <person name="Ma J."/>
        </authorList>
    </citation>
    <scope>NUCLEOTIDE SEQUENCE [LARGE SCALE GENOMIC DNA]</scope>
    <source>
        <strain evidence="4">KCTC 52924</strain>
    </source>
</reference>
<dbReference type="Pfam" id="PF11738">
    <property type="entry name" value="DUF3298"/>
    <property type="match status" value="1"/>
</dbReference>
<feature type="domain" description="Deacetylase PdaC" evidence="2">
    <location>
        <begin position="38"/>
        <end position="138"/>
    </location>
</feature>
<evidence type="ECO:0000313" key="3">
    <source>
        <dbReference type="EMBL" id="MFD2790900.1"/>
    </source>
</evidence>
<dbReference type="EMBL" id="JBHUOK010000032">
    <property type="protein sequence ID" value="MFD2790900.1"/>
    <property type="molecule type" value="Genomic_DNA"/>
</dbReference>
<gene>
    <name evidence="3" type="ORF">ACFS1K_14085</name>
</gene>
<protein>
    <submittedName>
        <fullName evidence="3">DUF3298 and DUF4163 domain-containing protein</fullName>
    </submittedName>
</protein>
<dbReference type="InterPro" id="IPR037126">
    <property type="entry name" value="PdaC/RsiV-like_sf"/>
</dbReference>
<dbReference type="InterPro" id="IPR021729">
    <property type="entry name" value="DUF3298"/>
</dbReference>
<comment type="caution">
    <text evidence="3">The sequence shown here is derived from an EMBL/GenBank/DDBJ whole genome shotgun (WGS) entry which is preliminary data.</text>
</comment>
<keyword evidence="4" id="KW-1185">Reference proteome</keyword>
<dbReference type="Gene3D" id="3.30.565.40">
    <property type="entry name" value="Fervidobacterium nodosum Rt17-B1 like"/>
    <property type="match status" value="1"/>
</dbReference>
<dbReference type="Gene3D" id="3.90.640.20">
    <property type="entry name" value="Heat-shock cognate protein, ATPase"/>
    <property type="match status" value="1"/>
</dbReference>
<dbReference type="Proteomes" id="UP001597532">
    <property type="component" value="Unassembled WGS sequence"/>
</dbReference>
<dbReference type="Pfam" id="PF13739">
    <property type="entry name" value="PdaC"/>
    <property type="match status" value="1"/>
</dbReference>
<name>A0ABW5VK80_9FLAO</name>
<evidence type="ECO:0000313" key="4">
    <source>
        <dbReference type="Proteomes" id="UP001597532"/>
    </source>
</evidence>
<sequence length="247" mass="28016">MTKFLSCLLVLTMVWNCKDEEQLAFEPLEFNSESCSGCPKVSIAIPKALNKDTLSTTINNALQEEIISLLIYDDEIEASTIEEAIVSFTNGFLELKELYPDEPVGWEAQIEGKITYEDQSLLTIQLTSYSFTGGAHGFSTSRFLNFDKQKAIELDNTQLFKGEEDFTDYAENKFRIQEKIPQGTSINSTGFMFEGDEFYLPFNIGFTEMGLQLIYEQYEVASYAEGPITLTLPYSEIKSFLNFDLEP</sequence>
<evidence type="ECO:0000259" key="2">
    <source>
        <dbReference type="Pfam" id="PF13739"/>
    </source>
</evidence>
<feature type="domain" description="DUF3298" evidence="1">
    <location>
        <begin position="163"/>
        <end position="235"/>
    </location>
</feature>